<accession>A1A339</accession>
<feature type="compositionally biased region" description="Basic residues" evidence="1">
    <location>
        <begin position="13"/>
        <end position="23"/>
    </location>
</feature>
<dbReference type="HOGENOM" id="CLU_1648844_0_0_11"/>
<dbReference type="EMBL" id="AP009256">
    <property type="protein sequence ID" value="BAF40122.1"/>
    <property type="molecule type" value="Genomic_DNA"/>
</dbReference>
<evidence type="ECO:0000256" key="1">
    <source>
        <dbReference type="SAM" id="MobiDB-lite"/>
    </source>
</evidence>
<feature type="region of interest" description="Disordered" evidence="1">
    <location>
        <begin position="1"/>
        <end position="84"/>
    </location>
</feature>
<protein>
    <submittedName>
        <fullName evidence="2">Uncharacterized protein</fullName>
    </submittedName>
</protein>
<feature type="compositionally biased region" description="Basic and acidic residues" evidence="1">
    <location>
        <begin position="24"/>
        <end position="52"/>
    </location>
</feature>
<dbReference type="KEGG" id="bad:BAD_1341"/>
<dbReference type="Proteomes" id="UP000008702">
    <property type="component" value="Chromosome"/>
</dbReference>
<evidence type="ECO:0000313" key="2">
    <source>
        <dbReference type="EMBL" id="BAF40122.1"/>
    </source>
</evidence>
<name>A1A339_BIFAA</name>
<dbReference type="AlphaFoldDB" id="A1A339"/>
<gene>
    <name evidence="2" type="ordered locus">BAD_1341</name>
</gene>
<proteinExistence type="predicted"/>
<reference evidence="2 3" key="1">
    <citation type="submission" date="2006-12" db="EMBL/GenBank/DDBJ databases">
        <title>Bifidobacterium adolescentis complete genome sequence.</title>
        <authorList>
            <person name="Suzuki T."/>
            <person name="Tsuda Y."/>
            <person name="Kanou N."/>
            <person name="Inoue T."/>
            <person name="Kumazaki K."/>
            <person name="Nagano S."/>
            <person name="Hirai S."/>
            <person name="Tanaka K."/>
            <person name="Watanabe K."/>
        </authorList>
    </citation>
    <scope>NUCLEOTIDE SEQUENCE [LARGE SCALE GENOMIC DNA]</scope>
    <source>
        <strain evidence="3">ATCC 15703 / DSM 20083 / NCTC 11814 / E194a</strain>
    </source>
</reference>
<keyword evidence="3" id="KW-1185">Reference proteome</keyword>
<sequence length="160" mass="18640">MDTHLTPVDHQVRPQRRCRSGRKGSHETVRGPEGLRRRPADLPNRGPDERAGARRLRIPRLEHRPQRRARQERPLVRRERQVADADRPRWHGICVVGEDGHSGQAADLHFRLHNPIADRRVFQYRNRTQRTGHVRSGGPSARQVPEHRFRVNHRGIHSLG</sequence>
<feature type="compositionally biased region" description="Basic and acidic residues" evidence="1">
    <location>
        <begin position="59"/>
        <end position="84"/>
    </location>
</feature>
<organism evidence="2 3">
    <name type="scientific">Bifidobacterium adolescentis (strain ATCC 15703 / DSM 20083 / NCTC 11814 / E194a)</name>
    <dbReference type="NCBI Taxonomy" id="367928"/>
    <lineage>
        <taxon>Bacteria</taxon>
        <taxon>Bacillati</taxon>
        <taxon>Actinomycetota</taxon>
        <taxon>Actinomycetes</taxon>
        <taxon>Bifidobacteriales</taxon>
        <taxon>Bifidobacteriaceae</taxon>
        <taxon>Bifidobacterium</taxon>
    </lineage>
</organism>
<evidence type="ECO:0000313" key="3">
    <source>
        <dbReference type="Proteomes" id="UP000008702"/>
    </source>
</evidence>